<comment type="caution">
    <text evidence="2">The sequence shown here is derived from an EMBL/GenBank/DDBJ whole genome shotgun (WGS) entry which is preliminary data.</text>
</comment>
<sequence>MEIKLDRLTFQFADVIQEDRESERDTFRENTLSLEELHHFGRGPFCRFSVKEALREVAGTIVLIKGRTVVFVQYIEDIGGYLTDRIGNITEADISRGGDQEACRINMHFQEAFASGESIWLFVNYSEEGEHIAPFLRGRYQPVWDNLNHEVDFKEPNRPYVNYGGKEQSKYAPLRHYLSWQDEVSNYLSFMEIEDLLESSLPRSAYRLRSWWSNERNKGHTQAAGWQEAGYVVDFIHLGHYALFVHEHKRDPQAKGMEEMVSQHYLNHLTSIGKVYEAQVLPEKEYVKQLHKKINNVWTDYMAEVEDEPSLMHLQEMMLILEALAYHHGMDREELHQAMLVRRNERGGYEKGIQLQQLFDPF</sequence>
<proteinExistence type="predicted"/>
<accession>A0A0A5I9D7</accession>
<keyword evidence="3" id="KW-1185">Reference proteome</keyword>
<keyword evidence="2" id="KW-0238">DNA-binding</keyword>
<feature type="domain" description="DUF7662" evidence="1">
    <location>
        <begin position="171"/>
        <end position="245"/>
    </location>
</feature>
<dbReference type="eggNOG" id="COG2944">
    <property type="taxonomic scope" value="Bacteria"/>
</dbReference>
<dbReference type="Pfam" id="PF24698">
    <property type="entry name" value="DUF7662"/>
    <property type="match status" value="1"/>
</dbReference>
<gene>
    <name evidence="2" type="ORF">N781_17130</name>
</gene>
<dbReference type="RefSeq" id="WP_051239812.1">
    <property type="nucleotide sequence ID" value="NZ_AULI01000008.1"/>
</dbReference>
<dbReference type="GO" id="GO:0003677">
    <property type="term" value="F:DNA binding"/>
    <property type="evidence" value="ECO:0007669"/>
    <property type="project" value="UniProtKB-KW"/>
</dbReference>
<dbReference type="STRING" id="1385510.GCA_000425205_02009"/>
<organism evidence="2 3">
    <name type="scientific">Pontibacillus halophilus JSM 076056 = DSM 19796</name>
    <dbReference type="NCBI Taxonomy" id="1385510"/>
    <lineage>
        <taxon>Bacteria</taxon>
        <taxon>Bacillati</taxon>
        <taxon>Bacillota</taxon>
        <taxon>Bacilli</taxon>
        <taxon>Bacillales</taxon>
        <taxon>Bacillaceae</taxon>
        <taxon>Pontibacillus</taxon>
    </lineage>
</organism>
<dbReference type="InterPro" id="IPR056079">
    <property type="entry name" value="DUF7662"/>
</dbReference>
<evidence type="ECO:0000313" key="2">
    <source>
        <dbReference type="EMBL" id="KGX92447.1"/>
    </source>
</evidence>
<dbReference type="Proteomes" id="UP000030528">
    <property type="component" value="Unassembled WGS sequence"/>
</dbReference>
<protein>
    <submittedName>
        <fullName evidence="2">DNA-binding protein</fullName>
    </submittedName>
</protein>
<dbReference type="OrthoDB" id="1551455at2"/>
<dbReference type="EMBL" id="AVPE01000006">
    <property type="protein sequence ID" value="KGX92447.1"/>
    <property type="molecule type" value="Genomic_DNA"/>
</dbReference>
<evidence type="ECO:0000259" key="1">
    <source>
        <dbReference type="Pfam" id="PF24698"/>
    </source>
</evidence>
<evidence type="ECO:0000313" key="3">
    <source>
        <dbReference type="Proteomes" id="UP000030528"/>
    </source>
</evidence>
<dbReference type="AlphaFoldDB" id="A0A0A5I9D7"/>
<name>A0A0A5I9D7_9BACI</name>
<reference evidence="2 3" key="1">
    <citation type="submission" date="2013-08" db="EMBL/GenBank/DDBJ databases">
        <authorList>
            <person name="Huang J."/>
            <person name="Wang G."/>
        </authorList>
    </citation>
    <scope>NUCLEOTIDE SEQUENCE [LARGE SCALE GENOMIC DNA]</scope>
    <source>
        <strain evidence="2 3">JSM 076056</strain>
    </source>
</reference>